<dbReference type="PANTHER" id="PTHR30472:SF25">
    <property type="entry name" value="ABC TRANSPORTER PERMEASE PROTEIN MJ0876-RELATED"/>
    <property type="match status" value="1"/>
</dbReference>
<comment type="caution">
    <text evidence="9">The sequence shown here is derived from an EMBL/GenBank/DDBJ whole genome shotgun (WGS) entry which is preliminary data.</text>
</comment>
<feature type="transmembrane region" description="Helical" evidence="8">
    <location>
        <begin position="63"/>
        <end position="83"/>
    </location>
</feature>
<evidence type="ECO:0000256" key="7">
    <source>
        <dbReference type="ARBA" id="ARBA00023136"/>
    </source>
</evidence>
<dbReference type="FunFam" id="1.10.3470.10:FF:000001">
    <property type="entry name" value="Vitamin B12 ABC transporter permease BtuC"/>
    <property type="match status" value="1"/>
</dbReference>
<evidence type="ECO:0000256" key="3">
    <source>
        <dbReference type="ARBA" id="ARBA00022448"/>
    </source>
</evidence>
<evidence type="ECO:0000256" key="5">
    <source>
        <dbReference type="ARBA" id="ARBA00022692"/>
    </source>
</evidence>
<feature type="transmembrane region" description="Helical" evidence="8">
    <location>
        <begin position="321"/>
        <end position="338"/>
    </location>
</feature>
<keyword evidence="5 8" id="KW-0812">Transmembrane</keyword>
<dbReference type="EMBL" id="QDKG01000005">
    <property type="protein sequence ID" value="PVH24560.1"/>
    <property type="molecule type" value="Genomic_DNA"/>
</dbReference>
<protein>
    <submittedName>
        <fullName evidence="9">Fe3+-siderophore ABC transporter permease</fullName>
    </submittedName>
</protein>
<dbReference type="AlphaFoldDB" id="A0A2T8HGM6"/>
<dbReference type="GO" id="GO:0022857">
    <property type="term" value="F:transmembrane transporter activity"/>
    <property type="evidence" value="ECO:0007669"/>
    <property type="project" value="InterPro"/>
</dbReference>
<keyword evidence="7 8" id="KW-0472">Membrane</keyword>
<evidence type="ECO:0000256" key="8">
    <source>
        <dbReference type="SAM" id="Phobius"/>
    </source>
</evidence>
<dbReference type="PANTHER" id="PTHR30472">
    <property type="entry name" value="FERRIC ENTEROBACTIN TRANSPORT SYSTEM PERMEASE PROTEIN"/>
    <property type="match status" value="1"/>
</dbReference>
<reference evidence="9 10" key="1">
    <citation type="submission" date="2018-04" db="EMBL/GenBank/DDBJ databases">
        <title>Sphingobacterium cortibacter sp. nov.</title>
        <authorList>
            <person name="Li Y."/>
        </authorList>
    </citation>
    <scope>NUCLEOTIDE SEQUENCE [LARGE SCALE GENOMIC DNA]</scope>
    <source>
        <strain evidence="9 10">2c-3</strain>
    </source>
</reference>
<keyword evidence="3" id="KW-0813">Transport</keyword>
<evidence type="ECO:0000256" key="2">
    <source>
        <dbReference type="ARBA" id="ARBA00007935"/>
    </source>
</evidence>
<feature type="transmembrane region" description="Helical" evidence="8">
    <location>
        <begin position="125"/>
        <end position="146"/>
    </location>
</feature>
<feature type="transmembrane region" description="Helical" evidence="8">
    <location>
        <begin position="158"/>
        <end position="181"/>
    </location>
</feature>
<dbReference type="SUPFAM" id="SSF81345">
    <property type="entry name" value="ABC transporter involved in vitamin B12 uptake, BtuC"/>
    <property type="match status" value="1"/>
</dbReference>
<feature type="transmembrane region" description="Helical" evidence="8">
    <location>
        <begin position="201"/>
        <end position="223"/>
    </location>
</feature>
<organism evidence="9 10">
    <name type="scientific">Sphingobacterium corticibacter</name>
    <dbReference type="NCBI Taxonomy" id="2171749"/>
    <lineage>
        <taxon>Bacteria</taxon>
        <taxon>Pseudomonadati</taxon>
        <taxon>Bacteroidota</taxon>
        <taxon>Sphingobacteriia</taxon>
        <taxon>Sphingobacteriales</taxon>
        <taxon>Sphingobacteriaceae</taxon>
        <taxon>Sphingobacterium</taxon>
    </lineage>
</organism>
<keyword evidence="10" id="KW-1185">Reference proteome</keyword>
<evidence type="ECO:0000313" key="10">
    <source>
        <dbReference type="Proteomes" id="UP000245627"/>
    </source>
</evidence>
<feature type="transmembrane region" description="Helical" evidence="8">
    <location>
        <begin position="95"/>
        <end position="119"/>
    </location>
</feature>
<gene>
    <name evidence="9" type="ORF">DC487_13580</name>
</gene>
<dbReference type="RefSeq" id="WP_116776508.1">
    <property type="nucleotide sequence ID" value="NZ_QDKG01000005.1"/>
</dbReference>
<keyword evidence="4" id="KW-1003">Cell membrane</keyword>
<keyword evidence="6 8" id="KW-1133">Transmembrane helix</keyword>
<proteinExistence type="inferred from homology"/>
<name>A0A2T8HGM6_9SPHI</name>
<dbReference type="Gene3D" id="1.10.3470.10">
    <property type="entry name" value="ABC transporter involved in vitamin B12 uptake, BtuC"/>
    <property type="match status" value="1"/>
</dbReference>
<dbReference type="GO" id="GO:0033214">
    <property type="term" value="P:siderophore-iron import into cell"/>
    <property type="evidence" value="ECO:0007669"/>
    <property type="project" value="TreeGrafter"/>
</dbReference>
<evidence type="ECO:0000256" key="1">
    <source>
        <dbReference type="ARBA" id="ARBA00004651"/>
    </source>
</evidence>
<dbReference type="Proteomes" id="UP000245627">
    <property type="component" value="Unassembled WGS sequence"/>
</dbReference>
<dbReference type="OrthoDB" id="9811721at2"/>
<evidence type="ECO:0000256" key="4">
    <source>
        <dbReference type="ARBA" id="ARBA00022475"/>
    </source>
</evidence>
<dbReference type="InterPro" id="IPR037294">
    <property type="entry name" value="ABC_BtuC-like"/>
</dbReference>
<dbReference type="GO" id="GO:0005886">
    <property type="term" value="C:plasma membrane"/>
    <property type="evidence" value="ECO:0007669"/>
    <property type="project" value="UniProtKB-SubCell"/>
</dbReference>
<comment type="similarity">
    <text evidence="2">Belongs to the binding-protein-dependent transport system permease family. FecCD subfamily.</text>
</comment>
<dbReference type="CDD" id="cd06550">
    <property type="entry name" value="TM_ABC_iron-siderophores_like"/>
    <property type="match status" value="1"/>
</dbReference>
<sequence>MKRPVIYLLLLVALFIGIALSLSLGPVQIPFRDLGSILWSQLGFSSGKEVEELYVGIINLVRWPRTILGILVGAALGVSGAAIQGVFRNPLAEPGLIGISAGASLVAAAIIAFEAVLFVSLGQLFGHYLLAIGAFTGAAAATWLVYHISLHDGKPHIGTMLLAGIAINALAGSLTGLISYLSDEQQLRTITFWMLGSLGGAHWEAVFTLLPFVTIALIGLSFLGRSLNTFSLGEQEARQLGQRPDRVKLLVIIFSTMAVGASVSVAGVIGFVGLLVPHAIRILGGADNRFVLPASAILGAATLTISDVIARTIAMPSEIPIGVVTSLLGTPVFLYILIRDKKKIVS</sequence>
<dbReference type="InterPro" id="IPR000522">
    <property type="entry name" value="ABC_transptr_permease_BtuC"/>
</dbReference>
<dbReference type="Pfam" id="PF01032">
    <property type="entry name" value="FecCD"/>
    <property type="match status" value="1"/>
</dbReference>
<evidence type="ECO:0000313" key="9">
    <source>
        <dbReference type="EMBL" id="PVH24560.1"/>
    </source>
</evidence>
<comment type="subcellular location">
    <subcellularLocation>
        <location evidence="1">Cell membrane</location>
        <topology evidence="1">Multi-pass membrane protein</topology>
    </subcellularLocation>
</comment>
<feature type="transmembrane region" description="Helical" evidence="8">
    <location>
        <begin position="249"/>
        <end position="278"/>
    </location>
</feature>
<accession>A0A2T8HGM6</accession>
<evidence type="ECO:0000256" key="6">
    <source>
        <dbReference type="ARBA" id="ARBA00022989"/>
    </source>
</evidence>